<sequence length="116" mass="12656">MLEDSADVSQNTPKRLISGETEPSRGVEIVQPPSPSSLHSEPSITVLGNQGHYRVRDAETSPDQEDQPESHRHAPSHAARSPARESHAPPSPPDIRRSHRSRPPSAAGKPPRLRCL</sequence>
<name>A0A8S9RQJ8_BRACR</name>
<dbReference type="AlphaFoldDB" id="A0A8S9RQJ8"/>
<feature type="region of interest" description="Disordered" evidence="1">
    <location>
        <begin position="1"/>
        <end position="116"/>
    </location>
</feature>
<dbReference type="Proteomes" id="UP000712600">
    <property type="component" value="Unassembled WGS sequence"/>
</dbReference>
<proteinExistence type="predicted"/>
<evidence type="ECO:0000313" key="3">
    <source>
        <dbReference type="Proteomes" id="UP000712600"/>
    </source>
</evidence>
<comment type="caution">
    <text evidence="2">The sequence shown here is derived from an EMBL/GenBank/DDBJ whole genome shotgun (WGS) entry which is preliminary data.</text>
</comment>
<reference evidence="2" key="1">
    <citation type="submission" date="2019-12" db="EMBL/GenBank/DDBJ databases">
        <title>Genome sequencing and annotation of Brassica cretica.</title>
        <authorList>
            <person name="Studholme D.J."/>
            <person name="Sarris P."/>
        </authorList>
    </citation>
    <scope>NUCLEOTIDE SEQUENCE</scope>
    <source>
        <strain evidence="2">PFS-109/04</strain>
        <tissue evidence="2">Leaf</tissue>
    </source>
</reference>
<protein>
    <submittedName>
        <fullName evidence="2">Uncharacterized protein</fullName>
    </submittedName>
</protein>
<dbReference type="EMBL" id="QGKX02000095">
    <property type="protein sequence ID" value="KAF3574825.1"/>
    <property type="molecule type" value="Genomic_DNA"/>
</dbReference>
<evidence type="ECO:0000313" key="2">
    <source>
        <dbReference type="EMBL" id="KAF3574825.1"/>
    </source>
</evidence>
<evidence type="ECO:0000256" key="1">
    <source>
        <dbReference type="SAM" id="MobiDB-lite"/>
    </source>
</evidence>
<gene>
    <name evidence="2" type="ORF">F2Q69_00063611</name>
</gene>
<organism evidence="2 3">
    <name type="scientific">Brassica cretica</name>
    <name type="common">Mustard</name>
    <dbReference type="NCBI Taxonomy" id="69181"/>
    <lineage>
        <taxon>Eukaryota</taxon>
        <taxon>Viridiplantae</taxon>
        <taxon>Streptophyta</taxon>
        <taxon>Embryophyta</taxon>
        <taxon>Tracheophyta</taxon>
        <taxon>Spermatophyta</taxon>
        <taxon>Magnoliopsida</taxon>
        <taxon>eudicotyledons</taxon>
        <taxon>Gunneridae</taxon>
        <taxon>Pentapetalae</taxon>
        <taxon>rosids</taxon>
        <taxon>malvids</taxon>
        <taxon>Brassicales</taxon>
        <taxon>Brassicaceae</taxon>
        <taxon>Brassiceae</taxon>
        <taxon>Brassica</taxon>
    </lineage>
</organism>
<accession>A0A8S9RQJ8</accession>